<comment type="pathway">
    <text evidence="2">Cofactor biosynthesis; tetrahydrofolate biosynthesis; 2-amino-4-hydroxy-6-hydroxymethyl-7,8-dihydropteridine diphosphate from 7,8-dihydroneopterin triphosphate: step 3/4.</text>
</comment>
<dbReference type="SMART" id="SM00905">
    <property type="entry name" value="FolB"/>
    <property type="match status" value="1"/>
</dbReference>
<comment type="similarity">
    <text evidence="3">Belongs to the DHNA family.</text>
</comment>
<keyword evidence="5" id="KW-0289">Folate biosynthesis</keyword>
<keyword evidence="10" id="KW-1185">Reference proteome</keyword>
<dbReference type="Proteomes" id="UP000501812">
    <property type="component" value="Chromosome"/>
</dbReference>
<dbReference type="PANTHER" id="PTHR42844:SF1">
    <property type="entry name" value="DIHYDRONEOPTERIN ALDOLASE 1-RELATED"/>
    <property type="match status" value="1"/>
</dbReference>
<evidence type="ECO:0000256" key="3">
    <source>
        <dbReference type="ARBA" id="ARBA00005708"/>
    </source>
</evidence>
<sequence length="118" mass="12956">MSEACQIEIRRLKVKTYIGVPEDERTGAQELLVTVKITPRVGFSETGDEIEQTVDYAALAEGLKVLALAKPRKLIETLASDIADLVLSHPLVAAVEVMVEKFILPDTECVAVHLKRSL</sequence>
<dbReference type="GO" id="GO:0004150">
    <property type="term" value="F:dihydroneopterin aldolase activity"/>
    <property type="evidence" value="ECO:0007669"/>
    <property type="project" value="UniProtKB-EC"/>
</dbReference>
<dbReference type="GO" id="GO:0005737">
    <property type="term" value="C:cytoplasm"/>
    <property type="evidence" value="ECO:0007669"/>
    <property type="project" value="TreeGrafter"/>
</dbReference>
<gene>
    <name evidence="9" type="ORF">HHL09_21615</name>
</gene>
<protein>
    <recommendedName>
        <fullName evidence="4">dihydroneopterin aldolase</fullName>
        <ecNumber evidence="4">4.1.2.25</ecNumber>
    </recommendedName>
    <alternativeName>
        <fullName evidence="7">7,8-dihydroneopterin aldolase</fullName>
    </alternativeName>
</protein>
<evidence type="ECO:0000256" key="6">
    <source>
        <dbReference type="ARBA" id="ARBA00023239"/>
    </source>
</evidence>
<dbReference type="InterPro" id="IPR006156">
    <property type="entry name" value="Dihydroneopterin_aldolase"/>
</dbReference>
<dbReference type="EC" id="4.1.2.25" evidence="4"/>
<dbReference type="Gene3D" id="3.30.1130.10">
    <property type="match status" value="1"/>
</dbReference>
<evidence type="ECO:0000313" key="9">
    <source>
        <dbReference type="EMBL" id="QJE98268.1"/>
    </source>
</evidence>
<dbReference type="InterPro" id="IPR006157">
    <property type="entry name" value="FolB_dom"/>
</dbReference>
<comment type="catalytic activity">
    <reaction evidence="1">
        <text>7,8-dihydroneopterin = 6-hydroxymethyl-7,8-dihydropterin + glycolaldehyde</text>
        <dbReference type="Rhea" id="RHEA:10540"/>
        <dbReference type="ChEBI" id="CHEBI:17001"/>
        <dbReference type="ChEBI" id="CHEBI:17071"/>
        <dbReference type="ChEBI" id="CHEBI:44841"/>
        <dbReference type="EC" id="4.1.2.25"/>
    </reaction>
</comment>
<reference evidence="9 10" key="1">
    <citation type="submission" date="2020-04" db="EMBL/GenBank/DDBJ databases">
        <title>Luteolibacter sp. G-1-1-1 isolated from soil.</title>
        <authorList>
            <person name="Dahal R.H."/>
        </authorList>
    </citation>
    <scope>NUCLEOTIDE SEQUENCE [LARGE SCALE GENOMIC DNA]</scope>
    <source>
        <strain evidence="9 10">G-1-1-1</strain>
    </source>
</reference>
<evidence type="ECO:0000313" key="10">
    <source>
        <dbReference type="Proteomes" id="UP000501812"/>
    </source>
</evidence>
<evidence type="ECO:0000256" key="2">
    <source>
        <dbReference type="ARBA" id="ARBA00005013"/>
    </source>
</evidence>
<evidence type="ECO:0000256" key="7">
    <source>
        <dbReference type="ARBA" id="ARBA00032903"/>
    </source>
</evidence>
<dbReference type="AlphaFoldDB" id="A0A858RPF8"/>
<dbReference type="PANTHER" id="PTHR42844">
    <property type="entry name" value="DIHYDRONEOPTERIN ALDOLASE 1-RELATED"/>
    <property type="match status" value="1"/>
</dbReference>
<dbReference type="NCBIfam" id="TIGR00526">
    <property type="entry name" value="folB_dom"/>
    <property type="match status" value="1"/>
</dbReference>
<organism evidence="9 10">
    <name type="scientific">Luteolibacter luteus</name>
    <dbReference type="NCBI Taxonomy" id="2728835"/>
    <lineage>
        <taxon>Bacteria</taxon>
        <taxon>Pseudomonadati</taxon>
        <taxon>Verrucomicrobiota</taxon>
        <taxon>Verrucomicrobiia</taxon>
        <taxon>Verrucomicrobiales</taxon>
        <taxon>Verrucomicrobiaceae</taxon>
        <taxon>Luteolibacter</taxon>
    </lineage>
</organism>
<dbReference type="RefSeq" id="WP_169456727.1">
    <property type="nucleotide sequence ID" value="NZ_CP051774.1"/>
</dbReference>
<keyword evidence="6" id="KW-0456">Lyase</keyword>
<proteinExistence type="inferred from homology"/>
<evidence type="ECO:0000259" key="8">
    <source>
        <dbReference type="SMART" id="SM00905"/>
    </source>
</evidence>
<dbReference type="GO" id="GO:0046656">
    <property type="term" value="P:folic acid biosynthetic process"/>
    <property type="evidence" value="ECO:0007669"/>
    <property type="project" value="UniProtKB-KW"/>
</dbReference>
<dbReference type="EMBL" id="CP051774">
    <property type="protein sequence ID" value="QJE98268.1"/>
    <property type="molecule type" value="Genomic_DNA"/>
</dbReference>
<name>A0A858RPF8_9BACT</name>
<feature type="domain" description="Dihydroneopterin aldolase/epimerase" evidence="8">
    <location>
        <begin position="7"/>
        <end position="116"/>
    </location>
</feature>
<dbReference type="SUPFAM" id="SSF55620">
    <property type="entry name" value="Tetrahydrobiopterin biosynthesis enzymes-like"/>
    <property type="match status" value="1"/>
</dbReference>
<dbReference type="InterPro" id="IPR043133">
    <property type="entry name" value="GTP-CH-I_C/QueF"/>
</dbReference>
<evidence type="ECO:0000256" key="5">
    <source>
        <dbReference type="ARBA" id="ARBA00022909"/>
    </source>
</evidence>
<evidence type="ECO:0000256" key="4">
    <source>
        <dbReference type="ARBA" id="ARBA00013043"/>
    </source>
</evidence>
<dbReference type="KEGG" id="luo:HHL09_21615"/>
<evidence type="ECO:0000256" key="1">
    <source>
        <dbReference type="ARBA" id="ARBA00001353"/>
    </source>
</evidence>
<dbReference type="Pfam" id="PF02152">
    <property type="entry name" value="FolB"/>
    <property type="match status" value="1"/>
</dbReference>
<accession>A0A858RPF8</accession>